<reference evidence="4 5" key="1">
    <citation type="submission" date="2014-06" db="EMBL/GenBank/DDBJ databases">
        <title>Whole Genome Sequences of Three Symbiotic Endozoicomonas Bacteria.</title>
        <authorList>
            <person name="Neave M.J."/>
            <person name="Apprill A."/>
            <person name="Voolstra C.R."/>
        </authorList>
    </citation>
    <scope>NUCLEOTIDE SEQUENCE [LARGE SCALE GENOMIC DNA]</scope>
    <source>
        <strain evidence="4 5">DSM 25634</strain>
    </source>
</reference>
<dbReference type="Pfam" id="PF00078">
    <property type="entry name" value="RVT_1"/>
    <property type="match status" value="1"/>
</dbReference>
<keyword evidence="5" id="KW-1185">Reference proteome</keyword>
<gene>
    <name evidence="4" type="ORF">GZ78_28595</name>
</gene>
<dbReference type="InterPro" id="IPR000477">
    <property type="entry name" value="RT_dom"/>
</dbReference>
<evidence type="ECO:0000256" key="2">
    <source>
        <dbReference type="SAM" id="MobiDB-lite"/>
    </source>
</evidence>
<dbReference type="STRING" id="1137799.GZ78_28595"/>
<accession>A0A081MZX8</accession>
<dbReference type="EMBL" id="JOKH01000013">
    <property type="protein sequence ID" value="KEQ11751.1"/>
    <property type="molecule type" value="Genomic_DNA"/>
</dbReference>
<sequence>MDAYASRESDSFIVVRKLANKVQVNTPDHGGAGGAKGTNRQKERDKPIQTVTQSAEGWTTGLSRLHTAAKRDRSLQFNNLLHHITPELLVKAYHRLNRKASKGVDGESWQCFGQNLAERVQALHTRIHTQAYKPQSVLRIWIPKADGDRRPIGITTVEDKVVQQALVWVLEAIYEADFLGFSYGFRPGRNQHQALDAVYMAITTRKVSWIVDADISRFFDQIDHGWMMKFLQHRIADKRILRLVEQTLRAGVVDDGRKIRTRLGTPQGAVISPLLANIYLHYVLDLWAHQWRRKQVRGEGYIVRFADDSVMGFQHRSDALHFTGLLHRRLEKFGLKLNKGKTRLLEFGRFATSNRKQKNRPKPETFDFLGFTHICSTRRSDGGFTVKRFTSAKKLTAKLKEIKQILLRNRHRDVFEQGKWLKSVVQGHNNYFAVPGNLKAINLFRREICRYWLRALRKRSQRHTLTWTKMTKLIKYFIPSSMLTHPYPNQRLCV</sequence>
<dbReference type="AlphaFoldDB" id="A0A081MZX8"/>
<dbReference type="InterPro" id="IPR051083">
    <property type="entry name" value="GrpII_Intron_Splice-Mob/Def"/>
</dbReference>
<comment type="caution">
    <text evidence="4">The sequence shown here is derived from an EMBL/GenBank/DDBJ whole genome shotgun (WGS) entry which is preliminary data.</text>
</comment>
<dbReference type="InterPro" id="IPR043502">
    <property type="entry name" value="DNA/RNA_pol_sf"/>
</dbReference>
<dbReference type="CDD" id="cd01651">
    <property type="entry name" value="RT_G2_intron"/>
    <property type="match status" value="1"/>
</dbReference>
<evidence type="ECO:0000256" key="1">
    <source>
        <dbReference type="ARBA" id="ARBA00034120"/>
    </source>
</evidence>
<dbReference type="NCBIfam" id="TIGR04416">
    <property type="entry name" value="group_II_RT_mat"/>
    <property type="match status" value="1"/>
</dbReference>
<name>A0A081MZX8_9GAMM</name>
<dbReference type="PANTHER" id="PTHR34047:SF8">
    <property type="entry name" value="PROTEIN YKFC"/>
    <property type="match status" value="1"/>
</dbReference>
<feature type="region of interest" description="Disordered" evidence="2">
    <location>
        <begin position="24"/>
        <end position="52"/>
    </location>
</feature>
<dbReference type="InterPro" id="IPR030931">
    <property type="entry name" value="Group_II_RT_mat"/>
</dbReference>
<comment type="similarity">
    <text evidence="1">Belongs to the bacterial reverse transcriptase family.</text>
</comment>
<evidence type="ECO:0000259" key="3">
    <source>
        <dbReference type="PROSITE" id="PS50878"/>
    </source>
</evidence>
<proteinExistence type="inferred from homology"/>
<dbReference type="Proteomes" id="UP000028073">
    <property type="component" value="Unassembled WGS sequence"/>
</dbReference>
<dbReference type="eggNOG" id="COG3344">
    <property type="taxonomic scope" value="Bacteria"/>
</dbReference>
<dbReference type="PANTHER" id="PTHR34047">
    <property type="entry name" value="NUCLEAR INTRON MATURASE 1, MITOCHONDRIAL-RELATED"/>
    <property type="match status" value="1"/>
</dbReference>
<organism evidence="4 5">
    <name type="scientific">Endozoicomonas numazuensis</name>
    <dbReference type="NCBI Taxonomy" id="1137799"/>
    <lineage>
        <taxon>Bacteria</taxon>
        <taxon>Pseudomonadati</taxon>
        <taxon>Pseudomonadota</taxon>
        <taxon>Gammaproteobacteria</taxon>
        <taxon>Oceanospirillales</taxon>
        <taxon>Endozoicomonadaceae</taxon>
        <taxon>Endozoicomonas</taxon>
    </lineage>
</organism>
<evidence type="ECO:0000313" key="5">
    <source>
        <dbReference type="Proteomes" id="UP000028073"/>
    </source>
</evidence>
<feature type="domain" description="Reverse transcriptase" evidence="3">
    <location>
        <begin position="123"/>
        <end position="373"/>
    </location>
</feature>
<evidence type="ECO:0000313" key="4">
    <source>
        <dbReference type="EMBL" id="KEQ11751.1"/>
    </source>
</evidence>
<dbReference type="SUPFAM" id="SSF56672">
    <property type="entry name" value="DNA/RNA polymerases"/>
    <property type="match status" value="1"/>
</dbReference>
<protein>
    <submittedName>
        <fullName evidence="4">DNA polymerase</fullName>
    </submittedName>
</protein>
<dbReference type="PROSITE" id="PS50878">
    <property type="entry name" value="RT_POL"/>
    <property type="match status" value="1"/>
</dbReference>